<feature type="chain" id="PRO_5003528113" description="Lipoprotein" evidence="1">
    <location>
        <begin position="25"/>
        <end position="281"/>
    </location>
</feature>
<evidence type="ECO:0008006" key="4">
    <source>
        <dbReference type="Google" id="ProtNLM"/>
    </source>
</evidence>
<evidence type="ECO:0000313" key="2">
    <source>
        <dbReference type="EMBL" id="EHL18094.1"/>
    </source>
</evidence>
<keyword evidence="1" id="KW-0732">Signal</keyword>
<gene>
    <name evidence="2" type="ORF">HMPREF9628_02128</name>
</gene>
<dbReference type="HOGENOM" id="CLU_989901_0_0_9"/>
<proteinExistence type="predicted"/>
<feature type="signal peptide" evidence="1">
    <location>
        <begin position="1"/>
        <end position="24"/>
    </location>
</feature>
<evidence type="ECO:0000313" key="3">
    <source>
        <dbReference type="Proteomes" id="UP000003379"/>
    </source>
</evidence>
<reference evidence="2 3" key="1">
    <citation type="submission" date="2011-08" db="EMBL/GenBank/DDBJ databases">
        <title>The Genome Sequence of Eubacteriaceae bacterium CM5.</title>
        <authorList>
            <consortium name="The Broad Institute Genome Sequencing Platform"/>
            <person name="Earl A."/>
            <person name="Ward D."/>
            <person name="Feldgarden M."/>
            <person name="Gevers D."/>
            <person name="Sizova M."/>
            <person name="Hazen A."/>
            <person name="Epstein S."/>
            <person name="Young S.K."/>
            <person name="Zeng Q."/>
            <person name="Gargeya S."/>
            <person name="Fitzgerald M."/>
            <person name="Haas B."/>
            <person name="Abouelleil A."/>
            <person name="Alvarado L."/>
            <person name="Arachchi H.M."/>
            <person name="Berlin A."/>
            <person name="Brown A."/>
            <person name="Chapman S.B."/>
            <person name="Chen Z."/>
            <person name="Dunbar C."/>
            <person name="Freedman E."/>
            <person name="Gearin G."/>
            <person name="Gellesch M."/>
            <person name="Goldberg J."/>
            <person name="Griggs A."/>
            <person name="Gujja S."/>
            <person name="Heiman D."/>
            <person name="Howarth C."/>
            <person name="Larson L."/>
            <person name="Lui A."/>
            <person name="MacDonald P.J.P."/>
            <person name="Montmayeur A."/>
            <person name="Murphy C."/>
            <person name="Neiman D."/>
            <person name="Pearson M."/>
            <person name="Priest M."/>
            <person name="Roberts A."/>
            <person name="Saif S."/>
            <person name="Shea T."/>
            <person name="Shenoy N."/>
            <person name="Sisk P."/>
            <person name="Stolte C."/>
            <person name="Sykes S."/>
            <person name="Wortman J."/>
            <person name="Nusbaum C."/>
            <person name="Birren B."/>
        </authorList>
    </citation>
    <scope>NUCLEOTIDE SEQUENCE [LARGE SCALE GENOMIC DNA]</scope>
    <source>
        <strain evidence="2 3">CM5</strain>
    </source>
</reference>
<name>G9XEQ8_9FIRM</name>
<dbReference type="Proteomes" id="UP000003379">
    <property type="component" value="Unassembled WGS sequence"/>
</dbReference>
<evidence type="ECO:0000256" key="1">
    <source>
        <dbReference type="SAM" id="SignalP"/>
    </source>
</evidence>
<accession>G9XEQ8</accession>
<sequence>MKNKKILAVLLSLGMLFNSTACNATTKTSTGQTKTTVTQQKQEEVKIPKENNKLTEQQVFDKLKKSLENLKSVTANYKVKVSQLDSAGKETGKGNNVDITSKIIYSDKKDKDGFKTVAKMYDETNIDGVKTKAYVDMIKNKIYLDSDQKGLKEYTGQDMKPQTESSYIGMVKAFSLSTNLSQDKRFKMIETDTTYDFTYKGKNGDLFYMVDGLFGLGIELNKLDDVEVNLTYKISKKDFSIIEVTHEVKQTVDNINYKSIGQFKLLSINNIKEIEEAKDLK</sequence>
<organism evidence="2 3">
    <name type="scientific">Peptoanaerobacter stomatis</name>
    <dbReference type="NCBI Taxonomy" id="796937"/>
    <lineage>
        <taxon>Bacteria</taxon>
        <taxon>Bacillati</taxon>
        <taxon>Bacillota</taxon>
        <taxon>Clostridia</taxon>
        <taxon>Peptostreptococcales</taxon>
        <taxon>Filifactoraceae</taxon>
        <taxon>Peptoanaerobacter</taxon>
    </lineage>
</organism>
<protein>
    <recommendedName>
        <fullName evidence="4">Lipoprotein</fullName>
    </recommendedName>
</protein>
<comment type="caution">
    <text evidence="2">The sequence shown here is derived from an EMBL/GenBank/DDBJ whole genome shotgun (WGS) entry which is preliminary data.</text>
</comment>
<dbReference type="AlphaFoldDB" id="G9XEQ8"/>
<dbReference type="EMBL" id="AFZG01000050">
    <property type="protein sequence ID" value="EHL18094.1"/>
    <property type="molecule type" value="Genomic_DNA"/>
</dbReference>
<dbReference type="RefSeq" id="WP_009529948.1">
    <property type="nucleotide sequence ID" value="NZ_JH414631.1"/>
</dbReference>